<keyword evidence="2" id="KW-1185">Reference proteome</keyword>
<sequence length="89" mass="10295">MARILVMLCRVRRHPPRHRPHMSEKNKQILHALEGNTRANTMMKSRSLGKWHLELKSTTCEYGLYPSSSSNEVQTTSQIEMGNFKTKVV</sequence>
<comment type="caution">
    <text evidence="1">The sequence shown here is derived from an EMBL/GenBank/DDBJ whole genome shotgun (WGS) entry which is preliminary data.</text>
</comment>
<gene>
    <name evidence="1" type="ORF">HID58_066560</name>
</gene>
<name>A0ABQ7ZG44_BRANA</name>
<protein>
    <submittedName>
        <fullName evidence="1">Uncharacterized protein</fullName>
    </submittedName>
</protein>
<evidence type="ECO:0000313" key="2">
    <source>
        <dbReference type="Proteomes" id="UP000824890"/>
    </source>
</evidence>
<proteinExistence type="predicted"/>
<dbReference type="Proteomes" id="UP000824890">
    <property type="component" value="Unassembled WGS sequence"/>
</dbReference>
<dbReference type="EMBL" id="JAGKQM010000015">
    <property type="protein sequence ID" value="KAH0879166.1"/>
    <property type="molecule type" value="Genomic_DNA"/>
</dbReference>
<evidence type="ECO:0000313" key="1">
    <source>
        <dbReference type="EMBL" id="KAH0879166.1"/>
    </source>
</evidence>
<organism evidence="1 2">
    <name type="scientific">Brassica napus</name>
    <name type="common">Rape</name>
    <dbReference type="NCBI Taxonomy" id="3708"/>
    <lineage>
        <taxon>Eukaryota</taxon>
        <taxon>Viridiplantae</taxon>
        <taxon>Streptophyta</taxon>
        <taxon>Embryophyta</taxon>
        <taxon>Tracheophyta</taxon>
        <taxon>Spermatophyta</taxon>
        <taxon>Magnoliopsida</taxon>
        <taxon>eudicotyledons</taxon>
        <taxon>Gunneridae</taxon>
        <taxon>Pentapetalae</taxon>
        <taxon>rosids</taxon>
        <taxon>malvids</taxon>
        <taxon>Brassicales</taxon>
        <taxon>Brassicaceae</taxon>
        <taxon>Brassiceae</taxon>
        <taxon>Brassica</taxon>
    </lineage>
</organism>
<accession>A0ABQ7ZG44</accession>
<reference evidence="1 2" key="1">
    <citation type="submission" date="2021-05" db="EMBL/GenBank/DDBJ databases">
        <title>Genome Assembly of Synthetic Allotetraploid Brassica napus Reveals Homoeologous Exchanges between Subgenomes.</title>
        <authorList>
            <person name="Davis J.T."/>
        </authorList>
    </citation>
    <scope>NUCLEOTIDE SEQUENCE [LARGE SCALE GENOMIC DNA]</scope>
    <source>
        <strain evidence="2">cv. Da-Ae</strain>
        <tissue evidence="1">Seedling</tissue>
    </source>
</reference>